<evidence type="ECO:0000256" key="1">
    <source>
        <dbReference type="SAM" id="MobiDB-lite"/>
    </source>
</evidence>
<organism evidence="3 4">
    <name type="scientific">Paraburkholderia bannensis</name>
    <dbReference type="NCBI Taxonomy" id="765414"/>
    <lineage>
        <taxon>Bacteria</taxon>
        <taxon>Pseudomonadati</taxon>
        <taxon>Pseudomonadota</taxon>
        <taxon>Betaproteobacteria</taxon>
        <taxon>Burkholderiales</taxon>
        <taxon>Burkholderiaceae</taxon>
        <taxon>Paraburkholderia</taxon>
    </lineage>
</organism>
<feature type="region of interest" description="Disordered" evidence="1">
    <location>
        <begin position="466"/>
        <end position="508"/>
    </location>
</feature>
<feature type="compositionally biased region" description="Low complexity" evidence="1">
    <location>
        <begin position="466"/>
        <end position="500"/>
    </location>
</feature>
<feature type="region of interest" description="Disordered" evidence="1">
    <location>
        <begin position="96"/>
        <end position="124"/>
    </location>
</feature>
<protein>
    <recommendedName>
        <fullName evidence="2">Flagellar hook-length control protein-like C-terminal domain-containing protein</fullName>
    </recommendedName>
</protein>
<dbReference type="Pfam" id="PF02120">
    <property type="entry name" value="Flg_hook"/>
    <property type="match status" value="1"/>
</dbReference>
<feature type="compositionally biased region" description="Low complexity" evidence="1">
    <location>
        <begin position="159"/>
        <end position="178"/>
    </location>
</feature>
<sequence length="508" mass="50438">MNGIDTSAASLLASRIGALGPTGSQGSAGTAQTGVSALAGGAVALPDAQSAADSPQASAQTVLSAVALALDAIIRSGGEATPAVVGRAPVWADPNAADASTGTSAGTGDVQSLPLPGLATPGNPASAAAQALEAALLAELDAQAALAGGAQDPVSADGAANTANPSNTTNGNAAQTPQGAQNAAGVALAAQSVPVAALAASLAQTVANSGLFYESHLAQWLRGQRLPGELADEPQNRLTGGAQLPLDWSEAADDIDDVFWTDLPNAGQQAARTAANVAQGAQQQPAAFARGEQASTAAFAQETARGQAAAASGDTLLPPVHVPGGAGAAAGVHQALLPLVRQQLDLLATGEFRWTGEAWPGVRLDWTIQPDEYDARDPQSGRGTDEDATPWHTRLTLSLPSLGTVDAELTLTGSTLAVRVQASPGGAQRLTDNSEVLRGRLEALGLSLAGLSIREIGGVSPHANSADAARAADAYARNAATQTPGQAQESPGAEAAASAADTTDWERG</sequence>
<dbReference type="InterPro" id="IPR021136">
    <property type="entry name" value="Flagellar_hook_control-like_C"/>
</dbReference>
<comment type="caution">
    <text evidence="3">The sequence shown here is derived from an EMBL/GenBank/DDBJ whole genome shotgun (WGS) entry which is preliminary data.</text>
</comment>
<keyword evidence="4" id="KW-1185">Reference proteome</keyword>
<evidence type="ECO:0000313" key="4">
    <source>
        <dbReference type="Proteomes" id="UP000571554"/>
    </source>
</evidence>
<name>A0A7W9TST2_9BURK</name>
<accession>A0A7W9TST2</accession>
<gene>
    <name evidence="3" type="ORF">F4827_000634</name>
</gene>
<reference evidence="3 4" key="1">
    <citation type="submission" date="2020-08" db="EMBL/GenBank/DDBJ databases">
        <title>Above-ground endophytic microbial communities from plants in different locations in the United States.</title>
        <authorList>
            <person name="Frank C."/>
        </authorList>
    </citation>
    <scope>NUCLEOTIDE SEQUENCE [LARGE SCALE GENOMIC DNA]</scope>
    <source>
        <strain evidence="3 4">WP4_2_2</strain>
    </source>
</reference>
<feature type="compositionally biased region" description="Low complexity" evidence="1">
    <location>
        <begin position="96"/>
        <end position="109"/>
    </location>
</feature>
<dbReference type="EMBL" id="JACHBW010000002">
    <property type="protein sequence ID" value="MBB6100808.1"/>
    <property type="molecule type" value="Genomic_DNA"/>
</dbReference>
<feature type="region of interest" description="Disordered" evidence="1">
    <location>
        <begin position="151"/>
        <end position="178"/>
    </location>
</feature>
<evidence type="ECO:0000259" key="2">
    <source>
        <dbReference type="Pfam" id="PF02120"/>
    </source>
</evidence>
<dbReference type="AlphaFoldDB" id="A0A7W9TST2"/>
<feature type="domain" description="Flagellar hook-length control protein-like C-terminal" evidence="2">
    <location>
        <begin position="384"/>
        <end position="457"/>
    </location>
</feature>
<evidence type="ECO:0000313" key="3">
    <source>
        <dbReference type="EMBL" id="MBB6100808.1"/>
    </source>
</evidence>
<dbReference type="Proteomes" id="UP000571554">
    <property type="component" value="Unassembled WGS sequence"/>
</dbReference>
<dbReference type="RefSeq" id="WP_183721434.1">
    <property type="nucleotide sequence ID" value="NZ_JACHBW010000002.1"/>
</dbReference>
<proteinExistence type="predicted"/>